<accession>A0A5B2X4A5</accession>
<evidence type="ECO:0000313" key="1">
    <source>
        <dbReference type="EMBL" id="KAA2257922.1"/>
    </source>
</evidence>
<dbReference type="InterPro" id="IPR007325">
    <property type="entry name" value="KFase/CYL"/>
</dbReference>
<name>A0A5B2X4A5_9PSEU</name>
<dbReference type="PANTHER" id="PTHR31118">
    <property type="entry name" value="CYCLASE-LIKE PROTEIN 2"/>
    <property type="match status" value="1"/>
</dbReference>
<dbReference type="GO" id="GO:0019441">
    <property type="term" value="P:L-tryptophan catabolic process to kynurenine"/>
    <property type="evidence" value="ECO:0007669"/>
    <property type="project" value="InterPro"/>
</dbReference>
<organism evidence="1 2">
    <name type="scientific">Solihabitans fulvus</name>
    <dbReference type="NCBI Taxonomy" id="1892852"/>
    <lineage>
        <taxon>Bacteria</taxon>
        <taxon>Bacillati</taxon>
        <taxon>Actinomycetota</taxon>
        <taxon>Actinomycetes</taxon>
        <taxon>Pseudonocardiales</taxon>
        <taxon>Pseudonocardiaceae</taxon>
        <taxon>Solihabitans</taxon>
    </lineage>
</organism>
<dbReference type="Proteomes" id="UP000323454">
    <property type="component" value="Unassembled WGS sequence"/>
</dbReference>
<proteinExistence type="predicted"/>
<reference evidence="1 2" key="2">
    <citation type="submission" date="2019-09" db="EMBL/GenBank/DDBJ databases">
        <authorList>
            <person name="Jin C."/>
        </authorList>
    </citation>
    <scope>NUCLEOTIDE SEQUENCE [LARGE SCALE GENOMIC DNA]</scope>
    <source>
        <strain evidence="1 2">AN110305</strain>
    </source>
</reference>
<dbReference type="InterPro" id="IPR037175">
    <property type="entry name" value="KFase_sf"/>
</dbReference>
<dbReference type="GO" id="GO:0004061">
    <property type="term" value="F:arylformamidase activity"/>
    <property type="evidence" value="ECO:0007669"/>
    <property type="project" value="InterPro"/>
</dbReference>
<keyword evidence="2" id="KW-1185">Reference proteome</keyword>
<gene>
    <name evidence="1" type="ORF">F0L68_24710</name>
</gene>
<comment type="caution">
    <text evidence="1">The sequence shown here is derived from an EMBL/GenBank/DDBJ whole genome shotgun (WGS) entry which is preliminary data.</text>
</comment>
<protein>
    <submittedName>
        <fullName evidence="1">Cyclase family protein</fullName>
    </submittedName>
</protein>
<dbReference type="Gene3D" id="3.50.30.50">
    <property type="entry name" value="Putative cyclase"/>
    <property type="match status" value="1"/>
</dbReference>
<dbReference type="OrthoDB" id="7067800at2"/>
<dbReference type="SUPFAM" id="SSF102198">
    <property type="entry name" value="Putative cyclase"/>
    <property type="match status" value="1"/>
</dbReference>
<dbReference type="AlphaFoldDB" id="A0A5B2X4A5"/>
<dbReference type="PANTHER" id="PTHR31118:SF32">
    <property type="entry name" value="KYNURENINE FORMAMIDASE"/>
    <property type="match status" value="1"/>
</dbReference>
<sequence length="306" mass="33027">MRQDRLVTDNDQWRIEFDAAVTFSNGGDLVVRGFRLDIPGADIDEEALTELFVAHLGLLMVDKIRFSNRRLLNEAHKGSRGVPPPAAPARRLVELSHPIRHGMVTYPGIPGPEIGEHLSREASRQHYGPGTEFHIGRVTMTANTGTYLDTPFHRFADGADLAALPLASFADLDGIVVRVTGSAERAVSVAALAPHDVRGKAVLVHTGWDRFWGTEQYFTGHPYLTADAAAWLVEQGAALVGMDSLNIDSTDDPARPAHTALLGAGIPVVEHLRGLAQLPPRGFRFTAAPPAVVGLGTFPVRAYAVC</sequence>
<reference evidence="1 2" key="1">
    <citation type="submission" date="2019-09" db="EMBL/GenBank/DDBJ databases">
        <title>Goodfellowia gen. nov., a new genus of the Pseudonocardineae related to Actinoalloteichus, containing Goodfellowia coeruleoviolacea gen. nov., comb. nov. gen. nov., comb. nov.</title>
        <authorList>
            <person name="Labeda D."/>
        </authorList>
    </citation>
    <scope>NUCLEOTIDE SEQUENCE [LARGE SCALE GENOMIC DNA]</scope>
    <source>
        <strain evidence="1 2">AN110305</strain>
    </source>
</reference>
<evidence type="ECO:0000313" key="2">
    <source>
        <dbReference type="Proteomes" id="UP000323454"/>
    </source>
</evidence>
<dbReference type="Pfam" id="PF04199">
    <property type="entry name" value="Cyclase"/>
    <property type="match status" value="1"/>
</dbReference>
<dbReference type="EMBL" id="VUOB01000043">
    <property type="protein sequence ID" value="KAA2257922.1"/>
    <property type="molecule type" value="Genomic_DNA"/>
</dbReference>